<dbReference type="Proteomes" id="UP000192578">
    <property type="component" value="Unassembled WGS sequence"/>
</dbReference>
<keyword evidence="1" id="KW-0732">Signal</keyword>
<keyword evidence="3" id="KW-1185">Reference proteome</keyword>
<feature type="chain" id="PRO_5013207028" evidence="1">
    <location>
        <begin position="25"/>
        <end position="85"/>
    </location>
</feature>
<gene>
    <name evidence="2" type="ORF">BV898_11790</name>
</gene>
<reference evidence="3" key="1">
    <citation type="submission" date="2017-01" db="EMBL/GenBank/DDBJ databases">
        <title>Comparative genomics of anhydrobiosis in the tardigrade Hypsibius dujardini.</title>
        <authorList>
            <person name="Yoshida Y."/>
            <person name="Koutsovoulos G."/>
            <person name="Laetsch D."/>
            <person name="Stevens L."/>
            <person name="Kumar S."/>
            <person name="Horikawa D."/>
            <person name="Ishino K."/>
            <person name="Komine S."/>
            <person name="Tomita M."/>
            <person name="Blaxter M."/>
            <person name="Arakawa K."/>
        </authorList>
    </citation>
    <scope>NUCLEOTIDE SEQUENCE [LARGE SCALE GENOMIC DNA]</scope>
    <source>
        <strain evidence="3">Z151</strain>
    </source>
</reference>
<sequence length="85" mass="8709">MSAVRNFCLVSVALCLLLVSSADAAPSQGKSKFPGSGCLSNDGIASKSCGGKNQCSSGQCASGTCDFSIGQTFNDKTCRKFCCDH</sequence>
<dbReference type="EMBL" id="MTYJ01000112">
    <property type="protein sequence ID" value="OQV14019.1"/>
    <property type="molecule type" value="Genomic_DNA"/>
</dbReference>
<proteinExistence type="predicted"/>
<accession>A0A1W0WFQ4</accession>
<comment type="caution">
    <text evidence="2">The sequence shown here is derived from an EMBL/GenBank/DDBJ whole genome shotgun (WGS) entry which is preliminary data.</text>
</comment>
<dbReference type="AlphaFoldDB" id="A0A1W0WFQ4"/>
<feature type="signal peptide" evidence="1">
    <location>
        <begin position="1"/>
        <end position="24"/>
    </location>
</feature>
<organism evidence="2 3">
    <name type="scientific">Hypsibius exemplaris</name>
    <name type="common">Freshwater tardigrade</name>
    <dbReference type="NCBI Taxonomy" id="2072580"/>
    <lineage>
        <taxon>Eukaryota</taxon>
        <taxon>Metazoa</taxon>
        <taxon>Ecdysozoa</taxon>
        <taxon>Tardigrada</taxon>
        <taxon>Eutardigrada</taxon>
        <taxon>Parachela</taxon>
        <taxon>Hypsibioidea</taxon>
        <taxon>Hypsibiidae</taxon>
        <taxon>Hypsibius</taxon>
    </lineage>
</organism>
<evidence type="ECO:0000256" key="1">
    <source>
        <dbReference type="SAM" id="SignalP"/>
    </source>
</evidence>
<evidence type="ECO:0000313" key="2">
    <source>
        <dbReference type="EMBL" id="OQV14019.1"/>
    </source>
</evidence>
<name>A0A1W0WFQ4_HYPEX</name>
<evidence type="ECO:0000313" key="3">
    <source>
        <dbReference type="Proteomes" id="UP000192578"/>
    </source>
</evidence>
<protein>
    <submittedName>
        <fullName evidence="2">Uncharacterized protein</fullName>
    </submittedName>
</protein>